<dbReference type="InterPro" id="IPR040502">
    <property type="entry name" value="GH101_dom-6"/>
</dbReference>
<proteinExistence type="predicted"/>
<comment type="caution">
    <text evidence="7">The sequence shown here is derived from an EMBL/GenBank/DDBJ whole genome shotgun (WGS) entry which is preliminary data.</text>
</comment>
<evidence type="ECO:0000313" key="7">
    <source>
        <dbReference type="EMBL" id="MFA3837717.1"/>
    </source>
</evidence>
<dbReference type="Pfam" id="PF17974">
    <property type="entry name" value="GalBD_like"/>
    <property type="match status" value="1"/>
</dbReference>
<evidence type="ECO:0000259" key="3">
    <source>
        <dbReference type="Pfam" id="PF17451"/>
    </source>
</evidence>
<keyword evidence="1" id="KW-0732">Signal</keyword>
<dbReference type="InterPro" id="IPR035364">
    <property type="entry name" value="Beta_sandwich_GH101"/>
</dbReference>
<dbReference type="Pfam" id="PF21466">
    <property type="entry name" value="GH101_dom-5"/>
    <property type="match status" value="1"/>
</dbReference>
<sequence length="1010" mass="110974">MAGLAAVPLLIGAGAGTAAADPSAPSPATSDAELTLVTGEITVTVATSFPHVVRYTHRKTGAVLHGQEDTVTSLVIDGTEVTPSGVTYRRTHHSTVAYVLSFAGGGLIEAEITADGAVVTFRVTRIVESPDFRVGTLEIPGLHMVSVRSDQAGATVRTALVDLDRSREGDTVIALSADSPADSARKGCAYAVLHTQELAAGIESNSVTDQISKVPGSSWENGRLWRLIERRDGYVKCSLASGQWTYRADQAKETDTEPLPYVRVIITGDRNGDGVVDWQDGAIALRELLPRPLGADEQHLRVVPHIPYLNSSAAENTFLMLLDNVKRISLATDGLGQFTLVKGYQGEGHDCAHPDYAGHYNERAGGLAHLNTLFHEGRKWNSHFAVHVNCTESYPEAHAFSEELVDKTWLGWDGKDQSYRIKARRDLTSGDNAARFRRLREEADAGLDMLYIDVFRESGWTSDRLQRELRAQGWVVTTEWGHGLERSAVWSHWANDVTYGSDSSRGINSTLARFLMNHYKDVFSNRAPLLPVPRVYDFETWQDRTNWNSFYAGIWENNLPAKYLQAHPVTTWADDRITFESGTEVTRDADGTRVVVTDGRTVLHGDTYLLPWEPHNARNPERLYHFSNSGGVSEWELPRGWSGQSQVAVYRLTDQGRVFEDWAPVRRGVVTLRAEAGQPYTVYRHKAPMVSRPRWGQGSGLINPYFNSGDLEGWKVEGAADVSLSDRGHYEAHLGTDGLPASLGQRVTGLAPGDSYTASVQVEIGAAPGEHRTVAVAVTTPLGRSENRLVTSTLVNSQESDPKKGTRFMRVPVYFTAPDRGGDVTVELGVEAGAAQVRLAHVRVSPGGRPTRPGTLVYEDFEHVPYGMGPFVGCNIRSHLSELHAPFTQKGWNGKQIDDVLSGGWSLKSRATSKALQYRSIPCTIPFRAGKRYRVEFDYQSETSASWVTGVDEPASRILRADALPRTSSTTRWSYEFTAPESGEAWVGLRSDAANSTEIVIDQFSVTELD</sequence>
<dbReference type="Gene3D" id="2.60.40.1180">
    <property type="entry name" value="Golgi alpha-mannosidase II"/>
    <property type="match status" value="1"/>
</dbReference>
<protein>
    <submittedName>
        <fullName evidence="7">Endo-alpha-N-acetylgalactosaminidase family protein</fullName>
    </submittedName>
</protein>
<dbReference type="Pfam" id="PF18080">
    <property type="entry name" value="Gal_mutarotas_3"/>
    <property type="match status" value="1"/>
</dbReference>
<feature type="signal peptide" evidence="1">
    <location>
        <begin position="1"/>
        <end position="20"/>
    </location>
</feature>
<dbReference type="Proteomes" id="UP001571476">
    <property type="component" value="Unassembled WGS sequence"/>
</dbReference>
<dbReference type="InterPro" id="IPR025706">
    <property type="entry name" value="Endoa_GalNAc"/>
</dbReference>
<evidence type="ECO:0000259" key="5">
    <source>
        <dbReference type="Pfam" id="PF18080"/>
    </source>
</evidence>
<feature type="domain" description="Endo-alpha-N-acetylgalactosaminidase" evidence="2">
    <location>
        <begin position="279"/>
        <end position="551"/>
    </location>
</feature>
<gene>
    <name evidence="7" type="ORF">ACEG43_16305</name>
</gene>
<dbReference type="Gene3D" id="3.20.20.80">
    <property type="entry name" value="Glycosidases"/>
    <property type="match status" value="1"/>
</dbReference>
<feature type="domain" description="Galactose mutarotase-like fold" evidence="5">
    <location>
        <begin position="38"/>
        <end position="278"/>
    </location>
</feature>
<feature type="domain" description="Endo-alpha-N-acetylgalactosaminidase" evidence="4">
    <location>
        <begin position="857"/>
        <end position="996"/>
    </location>
</feature>
<feature type="chain" id="PRO_5047144471" evidence="1">
    <location>
        <begin position="21"/>
        <end position="1010"/>
    </location>
</feature>
<dbReference type="CDD" id="cd14244">
    <property type="entry name" value="GH_101_like"/>
    <property type="match status" value="1"/>
</dbReference>
<feature type="domain" description="Endo-alpha-N-acetylgalactosaminidase" evidence="6">
    <location>
        <begin position="704"/>
        <end position="835"/>
    </location>
</feature>
<reference evidence="7 8" key="1">
    <citation type="submission" date="2024-08" db="EMBL/GenBank/DDBJ databases">
        <title>Genome sequence of Streptomyces aureus CACIA-1.46HGO.</title>
        <authorList>
            <person name="Evangelista-Martinez Z."/>
        </authorList>
    </citation>
    <scope>NUCLEOTIDE SEQUENCE [LARGE SCALE GENOMIC DNA]</scope>
    <source>
        <strain evidence="7 8">CACIA-1.46HGO</strain>
    </source>
</reference>
<accession>A0ABV4SH00</accession>
<dbReference type="InterPro" id="IPR014718">
    <property type="entry name" value="GH-type_carb-bd"/>
</dbReference>
<name>A0ABV4SH00_9ACTN</name>
<keyword evidence="8" id="KW-1185">Reference proteome</keyword>
<dbReference type="InterPro" id="IPR049314">
    <property type="entry name" value="GH101_dom-5"/>
</dbReference>
<dbReference type="Gene3D" id="2.60.120.260">
    <property type="entry name" value="Galactose-binding domain-like"/>
    <property type="match status" value="2"/>
</dbReference>
<dbReference type="InterPro" id="IPR040633">
    <property type="entry name" value="Gal_mutarotas_3"/>
</dbReference>
<dbReference type="EMBL" id="JBGOSP010000007">
    <property type="protein sequence ID" value="MFA3837717.1"/>
    <property type="molecule type" value="Genomic_DNA"/>
</dbReference>
<evidence type="ECO:0000259" key="4">
    <source>
        <dbReference type="Pfam" id="PF17974"/>
    </source>
</evidence>
<feature type="domain" description="Glycosyl hydrolase 101 beta-sandwich" evidence="3">
    <location>
        <begin position="557"/>
        <end position="657"/>
    </location>
</feature>
<evidence type="ECO:0000259" key="6">
    <source>
        <dbReference type="Pfam" id="PF21466"/>
    </source>
</evidence>
<evidence type="ECO:0000256" key="1">
    <source>
        <dbReference type="SAM" id="SignalP"/>
    </source>
</evidence>
<dbReference type="RefSeq" id="WP_372563063.1">
    <property type="nucleotide sequence ID" value="NZ_JBGOSP010000007.1"/>
</dbReference>
<organism evidence="7 8">
    <name type="scientific">Streptomyces aureus</name>
    <dbReference type="NCBI Taxonomy" id="193461"/>
    <lineage>
        <taxon>Bacteria</taxon>
        <taxon>Bacillati</taxon>
        <taxon>Actinomycetota</taxon>
        <taxon>Actinomycetes</taxon>
        <taxon>Kitasatosporales</taxon>
        <taxon>Streptomycetaceae</taxon>
        <taxon>Streptomyces</taxon>
    </lineage>
</organism>
<dbReference type="Pfam" id="PF12905">
    <property type="entry name" value="Glyco_hydro_101"/>
    <property type="match status" value="1"/>
</dbReference>
<dbReference type="InterPro" id="IPR013780">
    <property type="entry name" value="Glyco_hydro_b"/>
</dbReference>
<evidence type="ECO:0000313" key="8">
    <source>
        <dbReference type="Proteomes" id="UP001571476"/>
    </source>
</evidence>
<dbReference type="Gene3D" id="2.70.98.10">
    <property type="match status" value="1"/>
</dbReference>
<evidence type="ECO:0000259" key="2">
    <source>
        <dbReference type="Pfam" id="PF12905"/>
    </source>
</evidence>
<dbReference type="Pfam" id="PF17451">
    <property type="entry name" value="Glyco_hyd_101C"/>
    <property type="match status" value="1"/>
</dbReference>